<evidence type="ECO:0000313" key="2">
    <source>
        <dbReference type="EMBL" id="KJF75913.1"/>
    </source>
</evidence>
<dbReference type="AlphaFoldDB" id="A0A0D8L4X2"/>
<organism evidence="2 3">
    <name type="scientific">Morganella morganii</name>
    <name type="common">Proteus morganii</name>
    <dbReference type="NCBI Taxonomy" id="582"/>
    <lineage>
        <taxon>Bacteria</taxon>
        <taxon>Pseudomonadati</taxon>
        <taxon>Pseudomonadota</taxon>
        <taxon>Gammaproteobacteria</taxon>
        <taxon>Enterobacterales</taxon>
        <taxon>Morganellaceae</taxon>
        <taxon>Morganella</taxon>
    </lineage>
</organism>
<proteinExistence type="predicted"/>
<dbReference type="EMBL" id="JZSH01000476">
    <property type="protein sequence ID" value="KJF75913.1"/>
    <property type="molecule type" value="Genomic_DNA"/>
</dbReference>
<evidence type="ECO:0000259" key="1">
    <source>
        <dbReference type="Pfam" id="PF18276"/>
    </source>
</evidence>
<dbReference type="Proteomes" id="UP000032582">
    <property type="component" value="Unassembled WGS sequence"/>
</dbReference>
<dbReference type="InterPro" id="IPR040840">
    <property type="entry name" value="TcA_TcB_BD"/>
</dbReference>
<name>A0A0D8L4X2_MORMO</name>
<feature type="domain" description="Tc toxin complex TcA C-terminal TcB-binding" evidence="1">
    <location>
        <begin position="6"/>
        <end position="80"/>
    </location>
</feature>
<comment type="caution">
    <text evidence="2">The sequence shown here is derived from an EMBL/GenBank/DDBJ whole genome shotgun (WGS) entry which is preliminary data.</text>
</comment>
<gene>
    <name evidence="2" type="ORF">UA45_21235</name>
</gene>
<evidence type="ECO:0000313" key="3">
    <source>
        <dbReference type="Proteomes" id="UP000032582"/>
    </source>
</evidence>
<protein>
    <recommendedName>
        <fullName evidence="1">Tc toxin complex TcA C-terminal TcB-binding domain-containing protein</fullName>
    </recommendedName>
</protein>
<dbReference type="PATRIC" id="fig|582.24.peg.6759"/>
<accession>A0A0D8L4X2</accession>
<dbReference type="Pfam" id="PF18276">
    <property type="entry name" value="TcA_TcB_BD"/>
    <property type="match status" value="1"/>
</dbReference>
<sequence length="82" mass="9656">MQYKHLELQQAQTQAQLELMQRQFSNKALYSWLHGRLASIYYRFYDLTAARCMMAEKAYGWQTNDTASRYIKPGAWQSNTPG</sequence>
<reference evidence="2 3" key="1">
    <citation type="submission" date="2015-02" db="EMBL/GenBank/DDBJ databases">
        <title>Whole genome shotgun sequencing of cultured foodborne pathogen.</title>
        <authorList>
            <person name="Timme R."/>
            <person name="Allard M.W."/>
            <person name="Strain E."/>
            <person name="Evans P.S."/>
            <person name="Brown E."/>
        </authorList>
    </citation>
    <scope>NUCLEOTIDE SEQUENCE [LARGE SCALE GENOMIC DNA]</scope>
    <source>
        <strain evidence="2 3">GCSL-TSO-24</strain>
    </source>
</reference>